<sequence>MKRIRTLVHGILRFEREGNRGAGRSGSETRGSVRERSRKI</sequence>
<accession>A0A1P8UQ01</accession>
<protein>
    <submittedName>
        <fullName evidence="2">Uncharacterized protein</fullName>
    </submittedName>
</protein>
<feature type="compositionally biased region" description="Basic and acidic residues" evidence="1">
    <location>
        <begin position="31"/>
        <end position="40"/>
    </location>
</feature>
<evidence type="ECO:0000256" key="1">
    <source>
        <dbReference type="SAM" id="MobiDB-lite"/>
    </source>
</evidence>
<feature type="region of interest" description="Disordered" evidence="1">
    <location>
        <begin position="16"/>
        <end position="40"/>
    </location>
</feature>
<dbReference type="KEGG" id="paby:Ga0080574_TMP1141"/>
<gene>
    <name evidence="2" type="ORF">Ga0080574_TMP1141</name>
</gene>
<proteinExistence type="predicted"/>
<dbReference type="EMBL" id="CP015093">
    <property type="protein sequence ID" value="APZ51475.1"/>
    <property type="molecule type" value="Genomic_DNA"/>
</dbReference>
<evidence type="ECO:0000313" key="2">
    <source>
        <dbReference type="EMBL" id="APZ51475.1"/>
    </source>
</evidence>
<dbReference type="AlphaFoldDB" id="A0A1P8UQ01"/>
<reference evidence="2 3" key="1">
    <citation type="submission" date="2016-04" db="EMBL/GenBank/DDBJ databases">
        <title>Deep-sea bacteria in the southern Pacific.</title>
        <authorList>
            <person name="Tang K."/>
        </authorList>
    </citation>
    <scope>NUCLEOTIDE SEQUENCE [LARGE SCALE GENOMIC DNA]</scope>
    <source>
        <strain evidence="2 3">JLT2014</strain>
    </source>
</reference>
<keyword evidence="3" id="KW-1185">Reference proteome</keyword>
<name>A0A1P8UQ01_9RHOB</name>
<evidence type="ECO:0000313" key="3">
    <source>
        <dbReference type="Proteomes" id="UP000187059"/>
    </source>
</evidence>
<organism evidence="2 3">
    <name type="scientific">Salipiger abyssi</name>
    <dbReference type="NCBI Taxonomy" id="1250539"/>
    <lineage>
        <taxon>Bacteria</taxon>
        <taxon>Pseudomonadati</taxon>
        <taxon>Pseudomonadota</taxon>
        <taxon>Alphaproteobacteria</taxon>
        <taxon>Rhodobacterales</taxon>
        <taxon>Roseobacteraceae</taxon>
        <taxon>Salipiger</taxon>
    </lineage>
</organism>
<dbReference type="Proteomes" id="UP000187059">
    <property type="component" value="Chromosome"/>
</dbReference>